<protein>
    <submittedName>
        <fullName evidence="2">Coiled-coil domain containing 15</fullName>
    </submittedName>
</protein>
<proteinExistence type="predicted"/>
<reference evidence="2" key="2">
    <citation type="submission" date="2025-08" db="UniProtKB">
        <authorList>
            <consortium name="Ensembl"/>
        </authorList>
    </citation>
    <scope>IDENTIFICATION</scope>
</reference>
<reference evidence="3" key="1">
    <citation type="submission" date="2013-10" db="EMBL/GenBank/DDBJ databases">
        <authorList>
            <person name="Schartl M."/>
            <person name="Warren W."/>
        </authorList>
    </citation>
    <scope>NUCLEOTIDE SEQUENCE [LARGE SCALE GENOMIC DNA]</scope>
    <source>
        <strain evidence="3">female</strain>
    </source>
</reference>
<keyword evidence="1" id="KW-0175">Coiled coil</keyword>
<feature type="coiled-coil region" evidence="1">
    <location>
        <begin position="293"/>
        <end position="382"/>
    </location>
</feature>
<dbReference type="EMBL" id="AYCK01023186">
    <property type="status" value="NOT_ANNOTATED_CDS"/>
    <property type="molecule type" value="Genomic_DNA"/>
</dbReference>
<name>A0A096LRJ3_POEFO</name>
<dbReference type="PANTHER" id="PTHR14817">
    <property type="entry name" value="COILED-COIL DOMAIN-CONTAINING PROTEIN 15"/>
    <property type="match status" value="1"/>
</dbReference>
<dbReference type="Proteomes" id="UP000028760">
    <property type="component" value="Unassembled WGS sequence"/>
</dbReference>
<sequence>VLAERNQAVVAVGAWVEVGQDFLEHPAVRSKNLALLTEELQAQKRREDEDNLKRFQDEVRRRVTHQAHVCKRRQQPHSHPLVKLHSHLKTEVIQNLVQTLQNASTNLATTCCYFHSYFFISETKKERTNTHYKLSKPLRQVRLRLAACRLTQGEEVLSDLPGGRWSISPTRHTANACVRRTEEEQETRDVPLFSSQHECPLVQQKKNLHKIFTFYAIFMFHNNLNKVSRHTLLNPNNSFIDHGSNTSLEVPKFLWPMTDEEKVKKQQHQSQFLKHRRLVMNTEREQVKENQQLRKHLKRTARIKAEKEKLRQDEEMKLERARTLLEARQRLEERERQVLEQLALEEEPVSSLCERRRARSTLRFVKALRAQMKERLSQMKLELPTLCCCASSFWDSHPDTCANNCIFHNNPRAYAKALQLTLVNLDLQSIKKIKSHV</sequence>
<evidence type="ECO:0000313" key="2">
    <source>
        <dbReference type="Ensembl" id="ENSPFOP00000021784.1"/>
    </source>
</evidence>
<dbReference type="GO" id="GO:0005813">
    <property type="term" value="C:centrosome"/>
    <property type="evidence" value="ECO:0007669"/>
    <property type="project" value="TreeGrafter"/>
</dbReference>
<reference evidence="2" key="3">
    <citation type="submission" date="2025-09" db="UniProtKB">
        <authorList>
            <consortium name="Ensembl"/>
        </authorList>
    </citation>
    <scope>IDENTIFICATION</scope>
</reference>
<dbReference type="Ensembl" id="ENSPFOT00000028085.1">
    <property type="protein sequence ID" value="ENSPFOP00000021784.1"/>
    <property type="gene ID" value="ENSPFOG00000024791.1"/>
</dbReference>
<accession>A0A096LRJ3</accession>
<dbReference type="EMBL" id="AYCK01023184">
    <property type="status" value="NOT_ANNOTATED_CDS"/>
    <property type="molecule type" value="Genomic_DNA"/>
</dbReference>
<dbReference type="EMBL" id="AYCK01023185">
    <property type="status" value="NOT_ANNOTATED_CDS"/>
    <property type="molecule type" value="Genomic_DNA"/>
</dbReference>
<dbReference type="PANTHER" id="PTHR14817:SF2">
    <property type="entry name" value="COILED-COIL DOMAIN-CONTAINING PROTEIN 15"/>
    <property type="match status" value="1"/>
</dbReference>
<evidence type="ECO:0000256" key="1">
    <source>
        <dbReference type="SAM" id="Coils"/>
    </source>
</evidence>
<organism evidence="2 3">
    <name type="scientific">Poecilia formosa</name>
    <name type="common">Amazon molly</name>
    <name type="synonym">Limia formosa</name>
    <dbReference type="NCBI Taxonomy" id="48698"/>
    <lineage>
        <taxon>Eukaryota</taxon>
        <taxon>Metazoa</taxon>
        <taxon>Chordata</taxon>
        <taxon>Craniata</taxon>
        <taxon>Vertebrata</taxon>
        <taxon>Euteleostomi</taxon>
        <taxon>Actinopterygii</taxon>
        <taxon>Neopterygii</taxon>
        <taxon>Teleostei</taxon>
        <taxon>Neoteleostei</taxon>
        <taxon>Acanthomorphata</taxon>
        <taxon>Ovalentaria</taxon>
        <taxon>Atherinomorphae</taxon>
        <taxon>Cyprinodontiformes</taxon>
        <taxon>Poeciliidae</taxon>
        <taxon>Poeciliinae</taxon>
        <taxon>Poecilia</taxon>
    </lineage>
</organism>
<dbReference type="EMBL" id="AYCK01023183">
    <property type="status" value="NOT_ANNOTATED_CDS"/>
    <property type="molecule type" value="Genomic_DNA"/>
</dbReference>
<keyword evidence="3" id="KW-1185">Reference proteome</keyword>
<dbReference type="InterPro" id="IPR037693">
    <property type="entry name" value="CCDC15"/>
</dbReference>
<dbReference type="GeneTree" id="ENSGT00500000044966"/>
<dbReference type="AlphaFoldDB" id="A0A096LRJ3"/>
<evidence type="ECO:0000313" key="3">
    <source>
        <dbReference type="Proteomes" id="UP000028760"/>
    </source>
</evidence>